<evidence type="ECO:0000313" key="4">
    <source>
        <dbReference type="EMBL" id="MCQ0971231.1"/>
    </source>
</evidence>
<dbReference type="EMBL" id="JAKZEU010000004">
    <property type="protein sequence ID" value="MCQ0971231.1"/>
    <property type="molecule type" value="Genomic_DNA"/>
</dbReference>
<keyword evidence="5" id="KW-1185">Reference proteome</keyword>
<dbReference type="Proteomes" id="UP001203945">
    <property type="component" value="Unassembled WGS sequence"/>
</dbReference>
<evidence type="ECO:0000313" key="5">
    <source>
        <dbReference type="Proteomes" id="UP001203945"/>
    </source>
</evidence>
<feature type="transmembrane region" description="Helical" evidence="3">
    <location>
        <begin position="132"/>
        <end position="154"/>
    </location>
</feature>
<dbReference type="PANTHER" id="PTHR32309">
    <property type="entry name" value="TYROSINE-PROTEIN KINASE"/>
    <property type="match status" value="1"/>
</dbReference>
<evidence type="ECO:0000256" key="1">
    <source>
        <dbReference type="SAM" id="Coils"/>
    </source>
</evidence>
<dbReference type="InterPro" id="IPR050445">
    <property type="entry name" value="Bact_polysacc_biosynth/exp"/>
</dbReference>
<reference evidence="4 5" key="1">
    <citation type="submission" date="2022-03" db="EMBL/GenBank/DDBJ databases">
        <authorList>
            <person name="He Y."/>
        </authorList>
    </citation>
    <scope>NUCLEOTIDE SEQUENCE [LARGE SCALE GENOMIC DNA]</scope>
    <source>
        <strain evidence="4 5">TK19116</strain>
    </source>
</reference>
<feature type="coiled-coil region" evidence="1">
    <location>
        <begin position="300"/>
        <end position="392"/>
    </location>
</feature>
<evidence type="ECO:0000256" key="2">
    <source>
        <dbReference type="SAM" id="MobiDB-lite"/>
    </source>
</evidence>
<feature type="region of interest" description="Disordered" evidence="2">
    <location>
        <begin position="1"/>
        <end position="117"/>
    </location>
</feature>
<evidence type="ECO:0008006" key="6">
    <source>
        <dbReference type="Google" id="ProtNLM"/>
    </source>
</evidence>
<keyword evidence="1" id="KW-0175">Coiled coil</keyword>
<name>A0ABT1MSS5_9RHOB</name>
<evidence type="ECO:0000256" key="3">
    <source>
        <dbReference type="SAM" id="Phobius"/>
    </source>
</evidence>
<keyword evidence="3" id="KW-0812">Transmembrane</keyword>
<feature type="transmembrane region" description="Helical" evidence="3">
    <location>
        <begin position="465"/>
        <end position="485"/>
    </location>
</feature>
<gene>
    <name evidence="4" type="ORF">MLD63_12445</name>
</gene>
<sequence>MAGPTPTPNAASPRDVQPQQDRDNGGATPAENQRPAFLNKPRIAATSESEGAAGRTRATPAQAASSNVAPRQAGPAAQAARAAQPGVANRPAPAQPGRPGAPAKPRPPGAAQVAHAPVAPPASRARLGLRHIGVALSFLILVLIPVLVAAWYLYQRAADQYASYLGFSVRSESAPAAAELLGGLGEMAGLGNSSGSDTDILYKYIQSHELVQRIDQQLDLRAIWSKPKNDPIFSYRGDSSLEDLIDAWEDKVRVYYDNGMIDLRILAFDPADSQKIGEAILSESSAMINAINDVAREDTIRYSREELDVAEERLRQARSAMTAFRNAHQIVDPTADVAGQAGVLAGLQQQLAEALIQLGVLRSNAQPNDPRIEQSQLRVDVIRQQIDEERLKFGSETTEGEQLSELVGEYEGLVVDREFAERAYLAARASYDSALAEAQRQSRYLAAYVRPTLADRPEYPQKAKLIGILGGFLMLIWIIAVLTYYSMRDRR</sequence>
<proteinExistence type="predicted"/>
<dbReference type="PANTHER" id="PTHR32309:SF13">
    <property type="entry name" value="FERRIC ENTEROBACTIN TRANSPORT PROTEIN FEPE"/>
    <property type="match status" value="1"/>
</dbReference>
<protein>
    <recommendedName>
        <fullName evidence="6">Capsular polysaccharide transport system permease protein</fullName>
    </recommendedName>
</protein>
<accession>A0ABT1MSS5</accession>
<feature type="compositionally biased region" description="Low complexity" evidence="2">
    <location>
        <begin position="68"/>
        <end position="101"/>
    </location>
</feature>
<keyword evidence="3" id="KW-1133">Transmembrane helix</keyword>
<organism evidence="4 5">
    <name type="scientific">Paracoccus albicereus</name>
    <dbReference type="NCBI Taxonomy" id="2922394"/>
    <lineage>
        <taxon>Bacteria</taxon>
        <taxon>Pseudomonadati</taxon>
        <taxon>Pseudomonadota</taxon>
        <taxon>Alphaproteobacteria</taxon>
        <taxon>Rhodobacterales</taxon>
        <taxon>Paracoccaceae</taxon>
        <taxon>Paracoccus</taxon>
    </lineage>
</organism>
<keyword evidence="3" id="KW-0472">Membrane</keyword>
<comment type="caution">
    <text evidence="4">The sequence shown here is derived from an EMBL/GenBank/DDBJ whole genome shotgun (WGS) entry which is preliminary data.</text>
</comment>
<dbReference type="RefSeq" id="WP_255330238.1">
    <property type="nucleotide sequence ID" value="NZ_JAKZEU010000004.1"/>
</dbReference>